<dbReference type="InterPro" id="IPR029759">
    <property type="entry name" value="GPX_AS"/>
</dbReference>
<feature type="domain" description="Thioredoxin" evidence="5">
    <location>
        <begin position="1"/>
        <end position="160"/>
    </location>
</feature>
<keyword evidence="3 4" id="KW-0560">Oxidoreductase</keyword>
<dbReference type="PANTHER" id="PTHR11592:SF78">
    <property type="entry name" value="GLUTATHIONE PEROXIDASE"/>
    <property type="match status" value="1"/>
</dbReference>
<protein>
    <recommendedName>
        <fullName evidence="4">Glutathione peroxidase</fullName>
    </recommendedName>
</protein>
<comment type="caution">
    <text evidence="6">The sequence shown here is derived from an EMBL/GenBank/DDBJ whole genome shotgun (WGS) entry which is preliminary data.</text>
</comment>
<dbReference type="InterPro" id="IPR000889">
    <property type="entry name" value="Glutathione_peroxidase"/>
</dbReference>
<accession>A0ABW2A6J0</accession>
<keyword evidence="7" id="KW-1185">Reference proteome</keyword>
<dbReference type="Pfam" id="PF00255">
    <property type="entry name" value="GSHPx"/>
    <property type="match status" value="1"/>
</dbReference>
<dbReference type="EMBL" id="JBHSWE010000001">
    <property type="protein sequence ID" value="MFC6673011.1"/>
    <property type="molecule type" value="Genomic_DNA"/>
</dbReference>
<dbReference type="PROSITE" id="PS51355">
    <property type="entry name" value="GLUTATHIONE_PEROXID_3"/>
    <property type="match status" value="1"/>
</dbReference>
<dbReference type="Gene3D" id="3.40.30.10">
    <property type="entry name" value="Glutaredoxin"/>
    <property type="match status" value="1"/>
</dbReference>
<dbReference type="InterPro" id="IPR036249">
    <property type="entry name" value="Thioredoxin-like_sf"/>
</dbReference>
<dbReference type="PANTHER" id="PTHR11592">
    <property type="entry name" value="GLUTATHIONE PEROXIDASE"/>
    <property type="match status" value="1"/>
</dbReference>
<evidence type="ECO:0000259" key="5">
    <source>
        <dbReference type="PROSITE" id="PS51352"/>
    </source>
</evidence>
<name>A0ABW2A6J0_9GAMM</name>
<dbReference type="PIRSF" id="PIRSF000303">
    <property type="entry name" value="Glutathion_perox"/>
    <property type="match status" value="1"/>
</dbReference>
<evidence type="ECO:0000256" key="4">
    <source>
        <dbReference type="RuleBase" id="RU000499"/>
    </source>
</evidence>
<reference evidence="7" key="1">
    <citation type="journal article" date="2019" name="Int. J. Syst. Evol. Microbiol.">
        <title>The Global Catalogue of Microorganisms (GCM) 10K type strain sequencing project: providing services to taxonomists for standard genome sequencing and annotation.</title>
        <authorList>
            <consortium name="The Broad Institute Genomics Platform"/>
            <consortium name="The Broad Institute Genome Sequencing Center for Infectious Disease"/>
            <person name="Wu L."/>
            <person name="Ma J."/>
        </authorList>
    </citation>
    <scope>NUCLEOTIDE SEQUENCE [LARGE SCALE GENOMIC DNA]</scope>
    <source>
        <strain evidence="7">NBRC 111756</strain>
    </source>
</reference>
<dbReference type="PROSITE" id="PS51352">
    <property type="entry name" value="THIOREDOXIN_2"/>
    <property type="match status" value="1"/>
</dbReference>
<gene>
    <name evidence="6" type="ORF">ACFQDL_25175</name>
</gene>
<dbReference type="PROSITE" id="PS00763">
    <property type="entry name" value="GLUTATHIONE_PEROXID_2"/>
    <property type="match status" value="1"/>
</dbReference>
<sequence>MTTVHDFQVRDLDGQAVDLARYRGKVLLIVNVASECGFTPQYRGLQALYDKYRERGFEILGFPCNQFGHQEPGDEAQIGAFCERNYGVGFALFSKIEVNGRDAEPLYAWLKHQAPGLLGSEAIKWNFTKFLVGRDGTVVKRFAPKTTPEQIDAEIAAQLEQCSP</sequence>
<evidence type="ECO:0000256" key="2">
    <source>
        <dbReference type="ARBA" id="ARBA00022559"/>
    </source>
</evidence>
<dbReference type="InterPro" id="IPR029760">
    <property type="entry name" value="GPX_CS"/>
</dbReference>
<dbReference type="RefSeq" id="WP_379911413.1">
    <property type="nucleotide sequence ID" value="NZ_JBHSWE010000001.1"/>
</dbReference>
<evidence type="ECO:0000313" key="7">
    <source>
        <dbReference type="Proteomes" id="UP001596422"/>
    </source>
</evidence>
<dbReference type="CDD" id="cd00340">
    <property type="entry name" value="GSH_Peroxidase"/>
    <property type="match status" value="1"/>
</dbReference>
<dbReference type="SUPFAM" id="SSF52833">
    <property type="entry name" value="Thioredoxin-like"/>
    <property type="match status" value="1"/>
</dbReference>
<dbReference type="GO" id="GO:0004601">
    <property type="term" value="F:peroxidase activity"/>
    <property type="evidence" value="ECO:0007669"/>
    <property type="project" value="UniProtKB-KW"/>
</dbReference>
<comment type="similarity">
    <text evidence="1 4">Belongs to the glutathione peroxidase family.</text>
</comment>
<dbReference type="PROSITE" id="PS00460">
    <property type="entry name" value="GLUTATHIONE_PEROXID_1"/>
    <property type="match status" value="1"/>
</dbReference>
<evidence type="ECO:0000256" key="1">
    <source>
        <dbReference type="ARBA" id="ARBA00006926"/>
    </source>
</evidence>
<evidence type="ECO:0000256" key="3">
    <source>
        <dbReference type="ARBA" id="ARBA00023002"/>
    </source>
</evidence>
<evidence type="ECO:0000313" key="6">
    <source>
        <dbReference type="EMBL" id="MFC6673011.1"/>
    </source>
</evidence>
<dbReference type="Proteomes" id="UP001596422">
    <property type="component" value="Unassembled WGS sequence"/>
</dbReference>
<dbReference type="PRINTS" id="PR01011">
    <property type="entry name" value="GLUTPROXDASE"/>
</dbReference>
<keyword evidence="2 4" id="KW-0575">Peroxidase</keyword>
<dbReference type="InterPro" id="IPR013766">
    <property type="entry name" value="Thioredoxin_domain"/>
</dbReference>
<organism evidence="6 7">
    <name type="scientific">Marinobacterium aestuariivivens</name>
    <dbReference type="NCBI Taxonomy" id="1698799"/>
    <lineage>
        <taxon>Bacteria</taxon>
        <taxon>Pseudomonadati</taxon>
        <taxon>Pseudomonadota</taxon>
        <taxon>Gammaproteobacteria</taxon>
        <taxon>Oceanospirillales</taxon>
        <taxon>Oceanospirillaceae</taxon>
        <taxon>Marinobacterium</taxon>
    </lineage>
</organism>
<proteinExistence type="inferred from homology"/>